<evidence type="ECO:0000313" key="3">
    <source>
        <dbReference type="EMBL" id="WOL05473.1"/>
    </source>
</evidence>
<feature type="transmembrane region" description="Helical" evidence="2">
    <location>
        <begin position="127"/>
        <end position="145"/>
    </location>
</feature>
<dbReference type="Proteomes" id="UP001327560">
    <property type="component" value="Chromosome 4"/>
</dbReference>
<dbReference type="PANTHER" id="PTHR37891:SF1">
    <property type="entry name" value="OS06G0113900 PROTEIN"/>
    <property type="match status" value="1"/>
</dbReference>
<evidence type="ECO:0000256" key="2">
    <source>
        <dbReference type="SAM" id="Phobius"/>
    </source>
</evidence>
<keyword evidence="2" id="KW-0812">Transmembrane</keyword>
<feature type="transmembrane region" description="Helical" evidence="2">
    <location>
        <begin position="229"/>
        <end position="250"/>
    </location>
</feature>
<dbReference type="SUPFAM" id="SSF103473">
    <property type="entry name" value="MFS general substrate transporter"/>
    <property type="match status" value="2"/>
</dbReference>
<name>A0AAQ3QDR3_9LILI</name>
<dbReference type="Gene3D" id="1.20.1250.20">
    <property type="entry name" value="MFS general substrate transporter like domains"/>
    <property type="match status" value="1"/>
</dbReference>
<dbReference type="InterPro" id="IPR036259">
    <property type="entry name" value="MFS_trans_sf"/>
</dbReference>
<reference evidence="3 4" key="1">
    <citation type="submission" date="2023-10" db="EMBL/GenBank/DDBJ databases">
        <title>Chromosome-scale genome assembly provides insights into flower coloration mechanisms of Canna indica.</title>
        <authorList>
            <person name="Li C."/>
        </authorList>
    </citation>
    <scope>NUCLEOTIDE SEQUENCE [LARGE SCALE GENOMIC DNA]</scope>
    <source>
        <tissue evidence="3">Flower</tissue>
    </source>
</reference>
<gene>
    <name evidence="3" type="ORF">Cni_G14202</name>
</gene>
<feature type="transmembrane region" description="Helical" evidence="2">
    <location>
        <begin position="318"/>
        <end position="338"/>
    </location>
</feature>
<dbReference type="PANTHER" id="PTHR37891">
    <property type="entry name" value="OS06G0113900 PROTEIN"/>
    <property type="match status" value="1"/>
</dbReference>
<feature type="transmembrane region" description="Helical" evidence="2">
    <location>
        <begin position="444"/>
        <end position="463"/>
    </location>
</feature>
<sequence length="513" mass="55961">MSETPNIREEPRNSEVERAVDAGKNEDQTILVEAPPPSPSLLPNKLELVWWHIFSFCSYFVLSFLVPVLFPLMITQRAWPKFDLSPPAFTTPLGVACREKEMILYQKLTHPSIAISSSKFSPLRWTTISWAVTVVLAIPIITLTAHHLDHGNHQRSILIGAIVAGALSCLLTGFFETIWLFPFLIAIIAISSIMGTAIQARHLGLMVRGLTDRATGNLYFPHRRAINSWLSFNGTAAGSLGAAMIAVFSYHMLRRTDQLTSLWVVFIFSGLQWLGGITHATLSNPGCSSPIKSNYLAKCAHMLTIFNYPHAICGLATVFLSSFACMCIFASGVLYIIGDLCIKPLILLVLWMIYFAFPAVSLSALHPLQLIISADAVSMQLLGFFMSAFTSGLGFYFKDEKWKQLHIILATFLQSTANGVLHASGRAMLVDCSPEGKEGAFGMWFAWAKAVGGCAGFAVGTASPGNVRTTFAIAFLASFLGVFVLIFGNASNARGMVAAGHVQEEENVKRSAV</sequence>
<evidence type="ECO:0000256" key="1">
    <source>
        <dbReference type="SAM" id="MobiDB-lite"/>
    </source>
</evidence>
<feature type="transmembrane region" description="Helical" evidence="2">
    <location>
        <begin position="181"/>
        <end position="198"/>
    </location>
</feature>
<evidence type="ECO:0000313" key="4">
    <source>
        <dbReference type="Proteomes" id="UP001327560"/>
    </source>
</evidence>
<feature type="region of interest" description="Disordered" evidence="1">
    <location>
        <begin position="1"/>
        <end position="20"/>
    </location>
</feature>
<keyword evidence="2" id="KW-1133">Transmembrane helix</keyword>
<feature type="transmembrane region" description="Helical" evidence="2">
    <location>
        <begin position="262"/>
        <end position="283"/>
    </location>
</feature>
<proteinExistence type="predicted"/>
<keyword evidence="4" id="KW-1185">Reference proteome</keyword>
<feature type="transmembrane region" description="Helical" evidence="2">
    <location>
        <begin position="157"/>
        <end position="175"/>
    </location>
</feature>
<protein>
    <submittedName>
        <fullName evidence="3">Uncharacterized protein</fullName>
    </submittedName>
</protein>
<feature type="transmembrane region" description="Helical" evidence="2">
    <location>
        <begin position="345"/>
        <end position="365"/>
    </location>
</feature>
<keyword evidence="2" id="KW-0472">Membrane</keyword>
<dbReference type="AlphaFoldDB" id="A0AAQ3QDR3"/>
<feature type="transmembrane region" description="Helical" evidence="2">
    <location>
        <begin position="48"/>
        <end position="74"/>
    </location>
</feature>
<accession>A0AAQ3QDR3</accession>
<feature type="transmembrane region" description="Helical" evidence="2">
    <location>
        <begin position="469"/>
        <end position="487"/>
    </location>
</feature>
<feature type="transmembrane region" description="Helical" evidence="2">
    <location>
        <begin position="377"/>
        <end position="397"/>
    </location>
</feature>
<organism evidence="3 4">
    <name type="scientific">Canna indica</name>
    <name type="common">Indian-shot</name>
    <dbReference type="NCBI Taxonomy" id="4628"/>
    <lineage>
        <taxon>Eukaryota</taxon>
        <taxon>Viridiplantae</taxon>
        <taxon>Streptophyta</taxon>
        <taxon>Embryophyta</taxon>
        <taxon>Tracheophyta</taxon>
        <taxon>Spermatophyta</taxon>
        <taxon>Magnoliopsida</taxon>
        <taxon>Liliopsida</taxon>
        <taxon>Zingiberales</taxon>
        <taxon>Cannaceae</taxon>
        <taxon>Canna</taxon>
    </lineage>
</organism>
<dbReference type="EMBL" id="CP136893">
    <property type="protein sequence ID" value="WOL05473.1"/>
    <property type="molecule type" value="Genomic_DNA"/>
</dbReference>